<dbReference type="PANTHER" id="PTHR46730:SF4">
    <property type="entry name" value="POLYCYSTIC KIDNEY DISEASE PROTEIN 1-LIKE 1"/>
    <property type="match status" value="1"/>
</dbReference>
<dbReference type="GO" id="GO:0005886">
    <property type="term" value="C:plasma membrane"/>
    <property type="evidence" value="ECO:0007669"/>
    <property type="project" value="TreeGrafter"/>
</dbReference>
<evidence type="ECO:0000313" key="9">
    <source>
        <dbReference type="EMBL" id="OGY97973.1"/>
    </source>
</evidence>
<feature type="domain" description="PKD/Chitinase" evidence="8">
    <location>
        <begin position="400"/>
        <end position="478"/>
    </location>
</feature>
<keyword evidence="4 7" id="KW-1133">Transmembrane helix</keyword>
<keyword evidence="2 7" id="KW-0812">Transmembrane</keyword>
<sequence length="925" mass="96375">MFGFNHIRRAFRASRYGKLALVVLFAGLVLAAVSAVNLQAAAPAGAVGGTDEQVIDGVEERLGDRTSDLQTQTGAVICPVPSTDAEINQLKQQYLKWTYNVLSGHATVTNNHPTCAYEFGFKSFKILSATETTPQSLYDKDIKIVWPGQTASFDIDLPTCRYQSDLIIGPNLKWTPAKNLAGAVNLNLPVCEQPLKVSCAASPNPAKTDQTVTWTAAPTGGSGTYKYKWVGDGAFPDGATTKSVTAKYGGSGTKKATVTVTTPQQSVSATCSVVINEVTSDPTCSKAIQYGFIVVSGGTAKVTITNPNAVGASNCDKPFGLASYKVYSDHGSDEFLSTQKLFDNDSAIVSPGQTKTLNVNLPSCNYQVDFFRGTQPKVPPFYGSELISWIQNQSLGLCTDVVPPPPVCSPSSQSAFINENVNFSATGGDGSFAWTGGGSPATGDGSNFTTKFATGGTKTVTVTSHGRSDTCEVVVSPAPADLICTPTSQSVNVNDIASFSAAGGSGALTWSANGGSPSSGSGSTFQSSWGTAGFKAATVTDTAGHSATCSVQVNSVSNPTAPVCSPSSQNADVDENVNFTATGGNGTFSWTAGGGSPSSGSGSSFDTNFDDDGTFVVVVTSNGLSDTCTVFVDEDDDDDLDCSPSDQDAETGDLVTFRASGGSGDYEWEADEGDADPDDGDGRTFTTEFDDEGTHTVRVRDDEGHTATCEVDVEDDADRDDLSCSPSSQTVRVNEIAEFVANDGTGDYEWDAGRDASDRFGFGRRFETSFDEPGTYDVELESNGEDDTCRVRVVEDDDDAPFCSPAVQSASVNDFVTFSATGGNGSYSWSTSGDGSPSAGSGSSFGTRFLTSGNKLIFVTSNGRTSQCLVQIGSVLGASTVVTGPTETAAAAAGLGFLGALGAYGAVYRERSKKFLSKIARIVRR</sequence>
<evidence type="ECO:0000256" key="1">
    <source>
        <dbReference type="ARBA" id="ARBA00004370"/>
    </source>
</evidence>
<evidence type="ECO:0000256" key="5">
    <source>
        <dbReference type="ARBA" id="ARBA00023136"/>
    </source>
</evidence>
<keyword evidence="3" id="KW-0677">Repeat</keyword>
<evidence type="ECO:0000313" key="10">
    <source>
        <dbReference type="Proteomes" id="UP000179059"/>
    </source>
</evidence>
<evidence type="ECO:0000256" key="2">
    <source>
        <dbReference type="ARBA" id="ARBA00022692"/>
    </source>
</evidence>
<evidence type="ECO:0000256" key="4">
    <source>
        <dbReference type="ARBA" id="ARBA00022989"/>
    </source>
</evidence>
<feature type="region of interest" description="Disordered" evidence="6">
    <location>
        <begin position="658"/>
        <end position="689"/>
    </location>
</feature>
<dbReference type="GO" id="GO:0006816">
    <property type="term" value="P:calcium ion transport"/>
    <property type="evidence" value="ECO:0007669"/>
    <property type="project" value="TreeGrafter"/>
</dbReference>
<feature type="domain" description="PKD/Chitinase" evidence="8">
    <location>
        <begin position="639"/>
        <end position="716"/>
    </location>
</feature>
<dbReference type="GO" id="GO:0005261">
    <property type="term" value="F:monoatomic cation channel activity"/>
    <property type="evidence" value="ECO:0007669"/>
    <property type="project" value="TreeGrafter"/>
</dbReference>
<comment type="subcellular location">
    <subcellularLocation>
        <location evidence="1">Membrane</location>
    </subcellularLocation>
</comment>
<dbReference type="AlphaFoldDB" id="A0A1G2C9B2"/>
<evidence type="ECO:0000256" key="7">
    <source>
        <dbReference type="SAM" id="Phobius"/>
    </source>
</evidence>
<feature type="domain" description="PKD/Chitinase" evidence="8">
    <location>
        <begin position="721"/>
        <end position="796"/>
    </location>
</feature>
<dbReference type="SUPFAM" id="SSF49299">
    <property type="entry name" value="PKD domain"/>
    <property type="match status" value="1"/>
</dbReference>
<dbReference type="InterPro" id="IPR035986">
    <property type="entry name" value="PKD_dom_sf"/>
</dbReference>
<feature type="domain" description="PKD/Chitinase" evidence="8">
    <location>
        <begin position="561"/>
        <end position="637"/>
    </location>
</feature>
<feature type="domain" description="PKD/Chitinase" evidence="8">
    <location>
        <begin position="198"/>
        <end position="278"/>
    </location>
</feature>
<gene>
    <name evidence="9" type="ORF">A2855_02345</name>
</gene>
<organism evidence="9 10">
    <name type="scientific">Candidatus Liptonbacteria bacterium RIFCSPHIGHO2_01_FULL_57_28</name>
    <dbReference type="NCBI Taxonomy" id="1798647"/>
    <lineage>
        <taxon>Bacteria</taxon>
        <taxon>Candidatus Liptoniibacteriota</taxon>
    </lineage>
</organism>
<comment type="caution">
    <text evidence="9">The sequence shown here is derived from an EMBL/GenBank/DDBJ whole genome shotgun (WGS) entry which is preliminary data.</text>
</comment>
<keyword evidence="5 7" id="KW-0472">Membrane</keyword>
<feature type="compositionally biased region" description="Acidic residues" evidence="6">
    <location>
        <begin position="666"/>
        <end position="679"/>
    </location>
</feature>
<dbReference type="InterPro" id="IPR013783">
    <property type="entry name" value="Ig-like_fold"/>
</dbReference>
<protein>
    <recommendedName>
        <fullName evidence="8">PKD/Chitinase domain-containing protein</fullName>
    </recommendedName>
</protein>
<feature type="transmembrane region" description="Helical" evidence="7">
    <location>
        <begin position="889"/>
        <end position="908"/>
    </location>
</feature>
<evidence type="ECO:0000256" key="3">
    <source>
        <dbReference type="ARBA" id="ARBA00022737"/>
    </source>
</evidence>
<evidence type="ECO:0000259" key="8">
    <source>
        <dbReference type="SMART" id="SM00089"/>
    </source>
</evidence>
<dbReference type="Proteomes" id="UP000179059">
    <property type="component" value="Unassembled WGS sequence"/>
</dbReference>
<dbReference type="STRING" id="1798647.A2855_02345"/>
<dbReference type="InterPro" id="IPR022409">
    <property type="entry name" value="PKD/Chitinase_dom"/>
</dbReference>
<dbReference type="SMART" id="SM00089">
    <property type="entry name" value="PKD"/>
    <property type="match status" value="5"/>
</dbReference>
<dbReference type="PANTHER" id="PTHR46730">
    <property type="entry name" value="POLYCYSTIN-1"/>
    <property type="match status" value="1"/>
</dbReference>
<name>A0A1G2C9B2_9BACT</name>
<reference evidence="9 10" key="1">
    <citation type="journal article" date="2016" name="Nat. Commun.">
        <title>Thousands of microbial genomes shed light on interconnected biogeochemical processes in an aquifer system.</title>
        <authorList>
            <person name="Anantharaman K."/>
            <person name="Brown C.T."/>
            <person name="Hug L.A."/>
            <person name="Sharon I."/>
            <person name="Castelle C.J."/>
            <person name="Probst A.J."/>
            <person name="Thomas B.C."/>
            <person name="Singh A."/>
            <person name="Wilkins M.J."/>
            <person name="Karaoz U."/>
            <person name="Brodie E.L."/>
            <person name="Williams K.H."/>
            <person name="Hubbard S.S."/>
            <person name="Banfield J.F."/>
        </authorList>
    </citation>
    <scope>NUCLEOTIDE SEQUENCE [LARGE SCALE GENOMIC DNA]</scope>
</reference>
<dbReference type="EMBL" id="MHKX01000019">
    <property type="protein sequence ID" value="OGY97973.1"/>
    <property type="molecule type" value="Genomic_DNA"/>
</dbReference>
<proteinExistence type="predicted"/>
<evidence type="ECO:0000256" key="6">
    <source>
        <dbReference type="SAM" id="MobiDB-lite"/>
    </source>
</evidence>
<dbReference type="Gene3D" id="2.60.40.10">
    <property type="entry name" value="Immunoglobulins"/>
    <property type="match status" value="1"/>
</dbReference>
<accession>A0A1G2C9B2</accession>